<gene>
    <name evidence="8" type="ORF">SAMN05421811_104299</name>
</gene>
<feature type="transmembrane region" description="Helical" evidence="7">
    <location>
        <begin position="327"/>
        <end position="348"/>
    </location>
</feature>
<reference evidence="8 9" key="1">
    <citation type="submission" date="2016-10" db="EMBL/GenBank/DDBJ databases">
        <authorList>
            <person name="de Groot N.N."/>
        </authorList>
    </citation>
    <scope>NUCLEOTIDE SEQUENCE [LARGE SCALE GENOMIC DNA]</scope>
    <source>
        <strain evidence="8 9">CGMCC 4.5598</strain>
    </source>
</reference>
<name>A0A1I0HGC7_9ACTN</name>
<keyword evidence="7" id="KW-1133">Transmembrane helix</keyword>
<feature type="region of interest" description="Disordered" evidence="6">
    <location>
        <begin position="88"/>
        <end position="124"/>
    </location>
</feature>
<keyword evidence="4" id="KW-0238">DNA-binding</keyword>
<dbReference type="Gene3D" id="1.10.1740.10">
    <property type="match status" value="1"/>
</dbReference>
<dbReference type="STRING" id="568860.SAMN05421811_104299"/>
<evidence type="ECO:0000256" key="7">
    <source>
        <dbReference type="SAM" id="Phobius"/>
    </source>
</evidence>
<evidence type="ECO:0000256" key="4">
    <source>
        <dbReference type="ARBA" id="ARBA00023125"/>
    </source>
</evidence>
<comment type="similarity">
    <text evidence="1">Belongs to the sigma-70 factor family. ECF subfamily.</text>
</comment>
<dbReference type="InterPro" id="IPR036388">
    <property type="entry name" value="WH-like_DNA-bd_sf"/>
</dbReference>
<keyword evidence="7" id="KW-0472">Membrane</keyword>
<sequence>MNDRNLVEALRARDPGAPAVLYDAYAEGVYRYCRSLLRDADAAQVALRDALIAAEAHADALAEPARLRSWLYALARAECLRRRTAALRPVTPTSSDPPAADPRAADPPAADPPAAGWPDAGWPDAQWASEAEWPDAEWGSDEPPDVPGDTRQRVMAWDAVHSLPSADRELLELTILHELPDSELALVLGISARQLASAREAALGRLRDAVTVELLARQEPGECPRRAAILRGFSGRLTTERRERLVQHLSECAICAPRRGRQVAAAKVFELLPRPELPDALRLRVLSCFADPELAPYRRYVARRTSRLGVAGFPLPQKKAARRWPRALACLLAAVGAVVAIAIVLQGLGRDGIVSDVATAAFPPSGRPPAVRLPWQDRPQDEPVTVEPVANATDIRRDLPAPAPVDFVNGVTRSTPTGHPPVGGDPAVPQAGPPDPRPGGPSAGPSVPIDPAATHDPGEPRGPGRSHGPRGPRPGSSALPSYHGRPERPCQGRFRPHCLPPKPTPTVTAAPTPTPPPTQEPTTPPATQPPASPPAPPTPPAPTATAEETPASTS</sequence>
<dbReference type="PANTHER" id="PTHR43133:SF8">
    <property type="entry name" value="RNA POLYMERASE SIGMA FACTOR HI_1459-RELATED"/>
    <property type="match status" value="1"/>
</dbReference>
<keyword evidence="2" id="KW-0805">Transcription regulation</keyword>
<feature type="compositionally biased region" description="Pro residues" evidence="6">
    <location>
        <begin position="512"/>
        <end position="542"/>
    </location>
</feature>
<feature type="region of interest" description="Disordered" evidence="6">
    <location>
        <begin position="365"/>
        <end position="554"/>
    </location>
</feature>
<keyword evidence="3" id="KW-0731">Sigma factor</keyword>
<evidence type="ECO:0000256" key="2">
    <source>
        <dbReference type="ARBA" id="ARBA00023015"/>
    </source>
</evidence>
<evidence type="ECO:0000256" key="1">
    <source>
        <dbReference type="ARBA" id="ARBA00010641"/>
    </source>
</evidence>
<organism evidence="8 9">
    <name type="scientific">Nonomuraea wenchangensis</name>
    <dbReference type="NCBI Taxonomy" id="568860"/>
    <lineage>
        <taxon>Bacteria</taxon>
        <taxon>Bacillati</taxon>
        <taxon>Actinomycetota</taxon>
        <taxon>Actinomycetes</taxon>
        <taxon>Streptosporangiales</taxon>
        <taxon>Streptosporangiaceae</taxon>
        <taxon>Nonomuraea</taxon>
    </lineage>
</organism>
<evidence type="ECO:0000313" key="9">
    <source>
        <dbReference type="Proteomes" id="UP000199361"/>
    </source>
</evidence>
<dbReference type="GO" id="GO:0003677">
    <property type="term" value="F:DNA binding"/>
    <property type="evidence" value="ECO:0007669"/>
    <property type="project" value="UniProtKB-KW"/>
</dbReference>
<dbReference type="Proteomes" id="UP000199361">
    <property type="component" value="Unassembled WGS sequence"/>
</dbReference>
<feature type="compositionally biased region" description="Acidic residues" evidence="6">
    <location>
        <begin position="132"/>
        <end position="144"/>
    </location>
</feature>
<evidence type="ECO:0000313" key="8">
    <source>
        <dbReference type="EMBL" id="SET82950.1"/>
    </source>
</evidence>
<dbReference type="InterPro" id="IPR013325">
    <property type="entry name" value="RNA_pol_sigma_r2"/>
</dbReference>
<dbReference type="SUPFAM" id="SSF88659">
    <property type="entry name" value="Sigma3 and sigma4 domains of RNA polymerase sigma factors"/>
    <property type="match status" value="1"/>
</dbReference>
<protein>
    <submittedName>
        <fullName evidence="8">RNA polymerase sigma factor, sigma-70 family</fullName>
    </submittedName>
</protein>
<feature type="compositionally biased region" description="Low complexity" evidence="6">
    <location>
        <begin position="96"/>
        <end position="124"/>
    </location>
</feature>
<dbReference type="InterPro" id="IPR039425">
    <property type="entry name" value="RNA_pol_sigma-70-like"/>
</dbReference>
<dbReference type="GO" id="GO:0006352">
    <property type="term" value="P:DNA-templated transcription initiation"/>
    <property type="evidence" value="ECO:0007669"/>
    <property type="project" value="InterPro"/>
</dbReference>
<dbReference type="Gene3D" id="1.10.10.10">
    <property type="entry name" value="Winged helix-like DNA-binding domain superfamily/Winged helix DNA-binding domain"/>
    <property type="match status" value="1"/>
</dbReference>
<dbReference type="AlphaFoldDB" id="A0A1I0HGC7"/>
<keyword evidence="9" id="KW-1185">Reference proteome</keyword>
<keyword evidence="7" id="KW-0812">Transmembrane</keyword>
<dbReference type="InterPro" id="IPR013324">
    <property type="entry name" value="RNA_pol_sigma_r3/r4-like"/>
</dbReference>
<accession>A0A1I0HGC7</accession>
<dbReference type="PANTHER" id="PTHR43133">
    <property type="entry name" value="RNA POLYMERASE ECF-TYPE SIGMA FACTO"/>
    <property type="match status" value="1"/>
</dbReference>
<evidence type="ECO:0000256" key="3">
    <source>
        <dbReference type="ARBA" id="ARBA00023082"/>
    </source>
</evidence>
<dbReference type="SUPFAM" id="SSF88946">
    <property type="entry name" value="Sigma2 domain of RNA polymerase sigma factors"/>
    <property type="match status" value="1"/>
</dbReference>
<dbReference type="EMBL" id="FOHX01000004">
    <property type="protein sequence ID" value="SET82950.1"/>
    <property type="molecule type" value="Genomic_DNA"/>
</dbReference>
<dbReference type="RefSeq" id="WP_177240669.1">
    <property type="nucleotide sequence ID" value="NZ_FOHX01000004.1"/>
</dbReference>
<feature type="region of interest" description="Disordered" evidence="6">
    <location>
        <begin position="131"/>
        <end position="150"/>
    </location>
</feature>
<keyword evidence="5" id="KW-0804">Transcription</keyword>
<evidence type="ECO:0000256" key="5">
    <source>
        <dbReference type="ARBA" id="ARBA00023163"/>
    </source>
</evidence>
<evidence type="ECO:0000256" key="6">
    <source>
        <dbReference type="SAM" id="MobiDB-lite"/>
    </source>
</evidence>
<dbReference type="GO" id="GO:0016987">
    <property type="term" value="F:sigma factor activity"/>
    <property type="evidence" value="ECO:0007669"/>
    <property type="project" value="UniProtKB-KW"/>
</dbReference>
<feature type="compositionally biased region" description="Low complexity" evidence="6">
    <location>
        <begin position="543"/>
        <end position="554"/>
    </location>
</feature>
<proteinExistence type="inferred from homology"/>